<keyword evidence="11" id="KW-1185">Reference proteome</keyword>
<dbReference type="EMBL" id="VKKZ01000020">
    <property type="protein sequence ID" value="KAA6434698.1"/>
    <property type="molecule type" value="Genomic_DNA"/>
</dbReference>
<evidence type="ECO:0000313" key="10">
    <source>
        <dbReference type="Proteomes" id="UP000323866"/>
    </source>
</evidence>
<evidence type="ECO:0000259" key="7">
    <source>
        <dbReference type="PROSITE" id="PS51900"/>
    </source>
</evidence>
<gene>
    <name evidence="9" type="ORF">ACD591_04945</name>
    <name evidence="8" type="ORF">FOE74_11000</name>
</gene>
<evidence type="ECO:0000313" key="11">
    <source>
        <dbReference type="Proteomes" id="UP001570846"/>
    </source>
</evidence>
<accession>A0A5M8QHJ1</accession>
<name>A0A5M8QHJ1_9BACT</name>
<reference evidence="9 11" key="3">
    <citation type="submission" date="2024-08" db="EMBL/GenBank/DDBJ databases">
        <authorList>
            <person name="Wei W."/>
        </authorList>
    </citation>
    <scope>NUCLEOTIDE SEQUENCE [LARGE SCALE GENOMIC DNA]</scope>
    <source>
        <strain evidence="9 11">XU2</strain>
    </source>
</reference>
<dbReference type="SUPFAM" id="SSF56349">
    <property type="entry name" value="DNA breaking-rejoining enzymes"/>
    <property type="match status" value="1"/>
</dbReference>
<evidence type="ECO:0000313" key="8">
    <source>
        <dbReference type="EMBL" id="KAA6434698.1"/>
    </source>
</evidence>
<dbReference type="GO" id="GO:0003677">
    <property type="term" value="F:DNA binding"/>
    <property type="evidence" value="ECO:0007669"/>
    <property type="project" value="UniProtKB-UniRule"/>
</dbReference>
<dbReference type="EMBL" id="JBGOGF010000002">
    <property type="protein sequence ID" value="MFA1770629.1"/>
    <property type="molecule type" value="Genomic_DNA"/>
</dbReference>
<dbReference type="PANTHER" id="PTHR30349">
    <property type="entry name" value="PHAGE INTEGRASE-RELATED"/>
    <property type="match status" value="1"/>
</dbReference>
<dbReference type="InterPro" id="IPR010998">
    <property type="entry name" value="Integrase_recombinase_N"/>
</dbReference>
<dbReference type="RefSeq" id="WP_149098640.1">
    <property type="nucleotide sequence ID" value="NZ_BMMG01000003.1"/>
</dbReference>
<dbReference type="Gene3D" id="1.10.150.130">
    <property type="match status" value="1"/>
</dbReference>
<reference evidence="8 10" key="1">
    <citation type="submission" date="2019-07" db="EMBL/GenBank/DDBJ databases">
        <authorList>
            <person name="Qu J.-H."/>
        </authorList>
    </citation>
    <scope>NUCLEOTIDE SEQUENCE [LARGE SCALE GENOMIC DNA]</scope>
    <source>
        <strain evidence="8 10">MDT1-10-3</strain>
    </source>
</reference>
<evidence type="ECO:0000256" key="4">
    <source>
        <dbReference type="ARBA" id="ARBA00023172"/>
    </source>
</evidence>
<proteinExistence type="inferred from homology"/>
<dbReference type="Pfam" id="PF00589">
    <property type="entry name" value="Phage_integrase"/>
    <property type="match status" value="1"/>
</dbReference>
<sequence length="411" mass="47659">MNATATIILDTRREKADGRFPIKIRITFNRRSKYYSAIVDNELVALSPDEWEKVVGPKPRSPYKEIGQALKALEHKAGGVIKEIPLFSFAEFEKRFKSNRNKNDVYSSFEDYIKSLQEEGRITTALSYGNALSSLSKFRKPLLFDDVTPEFLHKYEKWMLGNNKSLTTIGFYLRSLRTIINEAKEAGIVKPEQYPFGTRRYTIPKGRNVKKALNLSQIEKIYYHPVEEGTMEEKARDLWFFSYLCNGMNIKDICLLKGKNISNGKISFYRAKTKRTTRIDPKPIEFILPAEAQQIIDKWGNKYIGSESYVYPFLNDCETPTRERQIINQLTKNINTYMKRIATELELDINLTTYVARHSFSTVLKRSGASKEYIQESLGHQDSKTTEHYLDSFEDDIKKQFSNSLLAFKKN</sequence>
<dbReference type="Gene3D" id="1.10.443.10">
    <property type="entry name" value="Intergrase catalytic core"/>
    <property type="match status" value="1"/>
</dbReference>
<evidence type="ECO:0000256" key="3">
    <source>
        <dbReference type="ARBA" id="ARBA00023125"/>
    </source>
</evidence>
<dbReference type="Proteomes" id="UP001570846">
    <property type="component" value="Unassembled WGS sequence"/>
</dbReference>
<feature type="domain" description="Core-binding (CB)" evidence="7">
    <location>
        <begin position="100"/>
        <end position="184"/>
    </location>
</feature>
<protein>
    <submittedName>
        <fullName evidence="8">Site-specific integrase</fullName>
    </submittedName>
    <submittedName>
        <fullName evidence="9">Tyrosine-type recombinase/integrase</fullName>
    </submittedName>
</protein>
<dbReference type="InterPro" id="IPR044068">
    <property type="entry name" value="CB"/>
</dbReference>
<dbReference type="Proteomes" id="UP000323866">
    <property type="component" value="Unassembled WGS sequence"/>
</dbReference>
<dbReference type="InterPro" id="IPR002104">
    <property type="entry name" value="Integrase_catalytic"/>
</dbReference>
<dbReference type="GO" id="GO:0015074">
    <property type="term" value="P:DNA integration"/>
    <property type="evidence" value="ECO:0007669"/>
    <property type="project" value="UniProtKB-KW"/>
</dbReference>
<dbReference type="OrthoDB" id="1094492at2"/>
<feature type="domain" description="Tyr recombinase" evidence="6">
    <location>
        <begin position="208"/>
        <end position="402"/>
    </location>
</feature>
<evidence type="ECO:0000256" key="5">
    <source>
        <dbReference type="PROSITE-ProRule" id="PRU01248"/>
    </source>
</evidence>
<keyword evidence="2" id="KW-0229">DNA integration</keyword>
<dbReference type="GO" id="GO:0006310">
    <property type="term" value="P:DNA recombination"/>
    <property type="evidence" value="ECO:0007669"/>
    <property type="project" value="UniProtKB-KW"/>
</dbReference>
<dbReference type="PROSITE" id="PS51898">
    <property type="entry name" value="TYR_RECOMBINASE"/>
    <property type="match status" value="1"/>
</dbReference>
<keyword evidence="3 5" id="KW-0238">DNA-binding</keyword>
<dbReference type="PANTHER" id="PTHR30349:SF64">
    <property type="entry name" value="PROPHAGE INTEGRASE INTD-RELATED"/>
    <property type="match status" value="1"/>
</dbReference>
<comment type="caution">
    <text evidence="8">The sequence shown here is derived from an EMBL/GenBank/DDBJ whole genome shotgun (WGS) entry which is preliminary data.</text>
</comment>
<dbReference type="AlphaFoldDB" id="A0A5M8QHJ1"/>
<evidence type="ECO:0000256" key="2">
    <source>
        <dbReference type="ARBA" id="ARBA00022908"/>
    </source>
</evidence>
<organism evidence="8 10">
    <name type="scientific">Rufibacter glacialis</name>
    <dbReference type="NCBI Taxonomy" id="1259555"/>
    <lineage>
        <taxon>Bacteria</taxon>
        <taxon>Pseudomonadati</taxon>
        <taxon>Bacteroidota</taxon>
        <taxon>Cytophagia</taxon>
        <taxon>Cytophagales</taxon>
        <taxon>Hymenobacteraceae</taxon>
        <taxon>Rufibacter</taxon>
    </lineage>
</organism>
<evidence type="ECO:0000313" key="9">
    <source>
        <dbReference type="EMBL" id="MFA1770629.1"/>
    </source>
</evidence>
<dbReference type="PROSITE" id="PS51900">
    <property type="entry name" value="CB"/>
    <property type="match status" value="1"/>
</dbReference>
<dbReference type="InterPro" id="IPR013762">
    <property type="entry name" value="Integrase-like_cat_sf"/>
</dbReference>
<dbReference type="InterPro" id="IPR011010">
    <property type="entry name" value="DNA_brk_join_enz"/>
</dbReference>
<evidence type="ECO:0000256" key="1">
    <source>
        <dbReference type="ARBA" id="ARBA00008857"/>
    </source>
</evidence>
<dbReference type="InterPro" id="IPR025269">
    <property type="entry name" value="SAM-like_dom"/>
</dbReference>
<reference evidence="8 10" key="2">
    <citation type="submission" date="2019-09" db="EMBL/GenBank/DDBJ databases">
        <title>A bacterium isolated from glacier soil.</title>
        <authorList>
            <person name="Liu Q."/>
        </authorList>
    </citation>
    <scope>NUCLEOTIDE SEQUENCE [LARGE SCALE GENOMIC DNA]</scope>
    <source>
        <strain evidence="8 10">MDT1-10-3</strain>
    </source>
</reference>
<evidence type="ECO:0000259" key="6">
    <source>
        <dbReference type="PROSITE" id="PS51898"/>
    </source>
</evidence>
<keyword evidence="4" id="KW-0233">DNA recombination</keyword>
<dbReference type="InterPro" id="IPR050090">
    <property type="entry name" value="Tyrosine_recombinase_XerCD"/>
</dbReference>
<comment type="similarity">
    <text evidence="1">Belongs to the 'phage' integrase family.</text>
</comment>
<dbReference type="Pfam" id="PF13102">
    <property type="entry name" value="Phage_int_SAM_5"/>
    <property type="match status" value="1"/>
</dbReference>